<dbReference type="InterPro" id="IPR036291">
    <property type="entry name" value="NAD(P)-bd_dom_sf"/>
</dbReference>
<evidence type="ECO:0000313" key="6">
    <source>
        <dbReference type="Proteomes" id="UP000612808"/>
    </source>
</evidence>
<keyword evidence="6" id="KW-1185">Reference proteome</keyword>
<evidence type="ECO:0000259" key="4">
    <source>
        <dbReference type="SMART" id="SM00829"/>
    </source>
</evidence>
<evidence type="ECO:0000256" key="1">
    <source>
        <dbReference type="ARBA" id="ARBA00022857"/>
    </source>
</evidence>
<dbReference type="InterPro" id="IPR020843">
    <property type="entry name" value="ER"/>
</dbReference>
<dbReference type="SUPFAM" id="SSF51735">
    <property type="entry name" value="NAD(P)-binding Rossmann-fold domains"/>
    <property type="match status" value="1"/>
</dbReference>
<dbReference type="Pfam" id="PF13602">
    <property type="entry name" value="ADH_zinc_N_2"/>
    <property type="match status" value="1"/>
</dbReference>
<dbReference type="SMART" id="SM00829">
    <property type="entry name" value="PKS_ER"/>
    <property type="match status" value="1"/>
</dbReference>
<accession>A0A8J3J3K0</accession>
<sequence length="233" mass="24054">MTVAAAALTVVPEGPASTDVAATAASGATALALLRWTEPGPGDTVLVQNAAGAVGGYLVQLLRRRGVGRIVATVGSPAKRQRVLDLGADTVLDHDEPLGAASTHNPTEDLDPSGGRDDTIDVAYCCLGGPATESVLDVLTPGTGRIVQYGNGNGRPARFDAQTLFYRGVTVRGAGGPDWYREVLHVARPQVLDMLAAGAVRPLVDSVRPLAEAAAAHRDIDARRTAGRIVLVP</sequence>
<dbReference type="GO" id="GO:0016651">
    <property type="term" value="F:oxidoreductase activity, acting on NAD(P)H"/>
    <property type="evidence" value="ECO:0007669"/>
    <property type="project" value="TreeGrafter"/>
</dbReference>
<keyword evidence="2" id="KW-0560">Oxidoreductase</keyword>
<reference evidence="5" key="1">
    <citation type="submission" date="2021-01" db="EMBL/GenBank/DDBJ databases">
        <title>Whole genome shotgun sequence of Actinocatenispora rupis NBRC 107355.</title>
        <authorList>
            <person name="Komaki H."/>
            <person name="Tamura T."/>
        </authorList>
    </citation>
    <scope>NUCLEOTIDE SEQUENCE</scope>
    <source>
        <strain evidence="5">NBRC 107355</strain>
    </source>
</reference>
<evidence type="ECO:0000256" key="3">
    <source>
        <dbReference type="SAM" id="MobiDB-lite"/>
    </source>
</evidence>
<organism evidence="5 6">
    <name type="scientific">Actinocatenispora rupis</name>
    <dbReference type="NCBI Taxonomy" id="519421"/>
    <lineage>
        <taxon>Bacteria</taxon>
        <taxon>Bacillati</taxon>
        <taxon>Actinomycetota</taxon>
        <taxon>Actinomycetes</taxon>
        <taxon>Micromonosporales</taxon>
        <taxon>Micromonosporaceae</taxon>
        <taxon>Actinocatenispora</taxon>
    </lineage>
</organism>
<protein>
    <recommendedName>
        <fullName evidence="4">Enoyl reductase (ER) domain-containing protein</fullName>
    </recommendedName>
</protein>
<feature type="region of interest" description="Disordered" evidence="3">
    <location>
        <begin position="95"/>
        <end position="115"/>
    </location>
</feature>
<dbReference type="AlphaFoldDB" id="A0A8J3J3K0"/>
<dbReference type="EMBL" id="BOMB01000001">
    <property type="protein sequence ID" value="GID09507.1"/>
    <property type="molecule type" value="Genomic_DNA"/>
</dbReference>
<evidence type="ECO:0000256" key="2">
    <source>
        <dbReference type="ARBA" id="ARBA00023002"/>
    </source>
</evidence>
<gene>
    <name evidence="5" type="ORF">Aru02nite_03960</name>
</gene>
<name>A0A8J3J3K0_9ACTN</name>
<keyword evidence="1" id="KW-0521">NADP</keyword>
<proteinExistence type="predicted"/>
<dbReference type="GO" id="GO:0070402">
    <property type="term" value="F:NADPH binding"/>
    <property type="evidence" value="ECO:0007669"/>
    <property type="project" value="TreeGrafter"/>
</dbReference>
<dbReference type="PANTHER" id="PTHR48106">
    <property type="entry name" value="QUINONE OXIDOREDUCTASE PIG3-RELATED"/>
    <property type="match status" value="1"/>
</dbReference>
<evidence type="ECO:0000313" key="5">
    <source>
        <dbReference type="EMBL" id="GID09507.1"/>
    </source>
</evidence>
<dbReference type="Proteomes" id="UP000612808">
    <property type="component" value="Unassembled WGS sequence"/>
</dbReference>
<dbReference type="PANTHER" id="PTHR48106:SF18">
    <property type="entry name" value="QUINONE OXIDOREDUCTASE PIG3"/>
    <property type="match status" value="1"/>
</dbReference>
<comment type="caution">
    <text evidence="5">The sequence shown here is derived from an EMBL/GenBank/DDBJ whole genome shotgun (WGS) entry which is preliminary data.</text>
</comment>
<feature type="domain" description="Enoyl reductase (ER)" evidence="4">
    <location>
        <begin position="4"/>
        <end position="231"/>
    </location>
</feature>
<dbReference type="Gene3D" id="3.90.180.10">
    <property type="entry name" value="Medium-chain alcohol dehydrogenases, catalytic domain"/>
    <property type="match status" value="1"/>
</dbReference>